<sequence>MKKYAQSAYKVVVPEVNRAYITKTWWELSTLPSILPNKPYRIKNSGELSKDASRILEKVKNEKRKIILYQGGFTADRKFDLFAEAIRQLNNEYCLYLMGPDNQYRESICEKYPEIEYLGSLIPPEHLEVAAFSHIGILTYIPVNDGFHSSLNAQYCAPNKTFEYALKQLPMIGTDVMGLQEIFKEFNIGVCLKNESSEAVIEAIACIENNYDNMKKQCIEYYESVDLGKLLNKIIE</sequence>
<organism evidence="1 2">
    <name type="scientific">Ileibacterium valens</name>
    <dbReference type="NCBI Taxonomy" id="1862668"/>
    <lineage>
        <taxon>Bacteria</taxon>
        <taxon>Bacillati</taxon>
        <taxon>Bacillota</taxon>
        <taxon>Erysipelotrichia</taxon>
        <taxon>Erysipelotrichales</taxon>
        <taxon>Erysipelotrichaceae</taxon>
        <taxon>Ileibacterium</taxon>
    </lineage>
</organism>
<accession>A0A1U7NEZ9</accession>
<comment type="caution">
    <text evidence="1">The sequence shown here is derived from an EMBL/GenBank/DDBJ whole genome shotgun (WGS) entry which is preliminary data.</text>
</comment>
<reference evidence="1 2" key="1">
    <citation type="submission" date="2016-11" db="EMBL/GenBank/DDBJ databases">
        <title>Description of two novel members of the family Erysipelotrichaceae: Ileibacterium lipovorans gen. nov., sp. nov. and Dubosiella newyorkensis, gen. nov., sp. nov.</title>
        <authorList>
            <person name="Cox L.M."/>
            <person name="Sohn J."/>
            <person name="Tyrrell K.L."/>
            <person name="Citron D.M."/>
            <person name="Lawson P.A."/>
            <person name="Patel N.B."/>
            <person name="Iizumi T."/>
            <person name="Perez-Perez G.I."/>
            <person name="Goldstein E.J."/>
            <person name="Blaser M.J."/>
        </authorList>
    </citation>
    <scope>NUCLEOTIDE SEQUENCE [LARGE SCALE GENOMIC DNA]</scope>
    <source>
        <strain evidence="1 2">NYU-BL-A3</strain>
    </source>
</reference>
<gene>
    <name evidence="1" type="ORF">BO222_08275</name>
</gene>
<name>A0A1U7NEZ9_9FIRM</name>
<evidence type="ECO:0000313" key="2">
    <source>
        <dbReference type="Proteomes" id="UP000186341"/>
    </source>
</evidence>
<dbReference type="Pfam" id="PF13692">
    <property type="entry name" value="Glyco_trans_1_4"/>
    <property type="match status" value="1"/>
</dbReference>
<evidence type="ECO:0008006" key="3">
    <source>
        <dbReference type="Google" id="ProtNLM"/>
    </source>
</evidence>
<dbReference type="SUPFAM" id="SSF53756">
    <property type="entry name" value="UDP-Glycosyltransferase/glycogen phosphorylase"/>
    <property type="match status" value="1"/>
</dbReference>
<evidence type="ECO:0000313" key="1">
    <source>
        <dbReference type="EMBL" id="OLU38514.1"/>
    </source>
</evidence>
<protein>
    <recommendedName>
        <fullName evidence="3">Glycosyl transferase family 1 domain-containing protein</fullName>
    </recommendedName>
</protein>
<keyword evidence="2" id="KW-1185">Reference proteome</keyword>
<dbReference type="EMBL" id="MPJW01000163">
    <property type="protein sequence ID" value="OLU38514.1"/>
    <property type="molecule type" value="Genomic_DNA"/>
</dbReference>
<dbReference type="Gene3D" id="3.40.50.2000">
    <property type="entry name" value="Glycogen Phosphorylase B"/>
    <property type="match status" value="1"/>
</dbReference>
<proteinExistence type="predicted"/>
<dbReference type="AlphaFoldDB" id="A0A1U7NEZ9"/>
<dbReference type="Proteomes" id="UP000186341">
    <property type="component" value="Unassembled WGS sequence"/>
</dbReference>